<dbReference type="EMBL" id="CP020715">
    <property type="protein sequence ID" value="ARJ06552.1"/>
    <property type="molecule type" value="Genomic_DNA"/>
</dbReference>
<sequence>MTTKADQRRLEATREALSHFARGGYDGTPVSAVADALGVSQPYLFKLFTSKMGLFVACVELCYDLIEANARVRLDQAVAEGRPGSLDDIGAAFQTTIAEADLLRFQLQAWAASATHPRIREVVARRLHRSLELSRELTGASADEVNDMFARGTRLVVRTAVGLELLH</sequence>
<dbReference type="SUPFAM" id="SSF46689">
    <property type="entry name" value="Homeodomain-like"/>
    <property type="match status" value="1"/>
</dbReference>
<dbReference type="Gene3D" id="1.10.357.10">
    <property type="entry name" value="Tetracycline Repressor, domain 2"/>
    <property type="match status" value="1"/>
</dbReference>
<gene>
    <name evidence="2" type="ORF">B5808_15980</name>
</gene>
<dbReference type="InterPro" id="IPR001647">
    <property type="entry name" value="HTH_TetR"/>
</dbReference>
<name>A0A1X9LQ11_9MICO</name>
<dbReference type="PANTHER" id="PTHR30055:SF146">
    <property type="entry name" value="HTH-TYPE TRANSCRIPTIONAL DUAL REGULATOR CECR"/>
    <property type="match status" value="1"/>
</dbReference>
<proteinExistence type="predicted"/>
<dbReference type="GO" id="GO:0003700">
    <property type="term" value="F:DNA-binding transcription factor activity"/>
    <property type="evidence" value="ECO:0007669"/>
    <property type="project" value="TreeGrafter"/>
</dbReference>
<organism evidence="2 3">
    <name type="scientific">Cnuibacter physcomitrellae</name>
    <dbReference type="NCBI Taxonomy" id="1619308"/>
    <lineage>
        <taxon>Bacteria</taxon>
        <taxon>Bacillati</taxon>
        <taxon>Actinomycetota</taxon>
        <taxon>Actinomycetes</taxon>
        <taxon>Micrococcales</taxon>
        <taxon>Microbacteriaceae</taxon>
        <taxon>Cnuibacter</taxon>
    </lineage>
</organism>
<dbReference type="RefSeq" id="WP_085020690.1">
    <property type="nucleotide sequence ID" value="NZ_BMHD01000001.1"/>
</dbReference>
<keyword evidence="3" id="KW-1185">Reference proteome</keyword>
<dbReference type="GO" id="GO:0000976">
    <property type="term" value="F:transcription cis-regulatory region binding"/>
    <property type="evidence" value="ECO:0007669"/>
    <property type="project" value="TreeGrafter"/>
</dbReference>
<evidence type="ECO:0000313" key="3">
    <source>
        <dbReference type="Proteomes" id="UP000192775"/>
    </source>
</evidence>
<protein>
    <submittedName>
        <fullName evidence="2">Uncharacterized protein</fullName>
    </submittedName>
</protein>
<reference evidence="2 3" key="1">
    <citation type="submission" date="2017-04" db="EMBL/GenBank/DDBJ databases">
        <authorList>
            <person name="Afonso C.L."/>
            <person name="Miller P.J."/>
            <person name="Scott M.A."/>
            <person name="Spackman E."/>
            <person name="Goraichik I."/>
            <person name="Dimitrov K.M."/>
            <person name="Suarez D.L."/>
            <person name="Swayne D.E."/>
        </authorList>
    </citation>
    <scope>NUCLEOTIDE SEQUENCE [LARGE SCALE GENOMIC DNA]</scope>
    <source>
        <strain evidence="3">XA(T)</strain>
    </source>
</reference>
<dbReference type="STRING" id="1619308.B5808_15980"/>
<dbReference type="Pfam" id="PF00440">
    <property type="entry name" value="TetR_N"/>
    <property type="match status" value="1"/>
</dbReference>
<dbReference type="Proteomes" id="UP000192775">
    <property type="component" value="Chromosome"/>
</dbReference>
<dbReference type="PANTHER" id="PTHR30055">
    <property type="entry name" value="HTH-TYPE TRANSCRIPTIONAL REGULATOR RUTR"/>
    <property type="match status" value="1"/>
</dbReference>
<dbReference type="AlphaFoldDB" id="A0A1X9LQ11"/>
<keyword evidence="1" id="KW-0238">DNA-binding</keyword>
<dbReference type="InterPro" id="IPR050109">
    <property type="entry name" value="HTH-type_TetR-like_transc_reg"/>
</dbReference>
<dbReference type="InterPro" id="IPR009057">
    <property type="entry name" value="Homeodomain-like_sf"/>
</dbReference>
<evidence type="ECO:0000313" key="2">
    <source>
        <dbReference type="EMBL" id="ARJ06552.1"/>
    </source>
</evidence>
<dbReference type="KEGG" id="cphy:B5808_15980"/>
<accession>A0A1X9LQ11</accession>
<evidence type="ECO:0000256" key="1">
    <source>
        <dbReference type="ARBA" id="ARBA00023125"/>
    </source>
</evidence>